<sequence>MKRILIIFFVSIFFMSCEDSKKDGWPNYFPEAKTKAAAAAEKQMAAAAEKQMEIKNQAIFDRNVASIRAFVQGFADKDLDAQMALFSDTAMWSPPQYNGNVWVDMEAMREALQYYHDNFEDITFKEGIDLGMGGDLQPAFWSGSVYPTGTATSVPNNIRIYGTWKTTHIESGKEVYNKWYGLMFFNEDGKITRFTDWFDVNGIQVQIDAE</sequence>
<evidence type="ECO:0000313" key="2">
    <source>
        <dbReference type="EMBL" id="SUZ59135.1"/>
    </source>
</evidence>
<dbReference type="PROSITE" id="PS51257">
    <property type="entry name" value="PROKAR_LIPOPROTEIN"/>
    <property type="match status" value="1"/>
</dbReference>
<dbReference type="Gene3D" id="3.10.450.50">
    <property type="match status" value="1"/>
</dbReference>
<organism evidence="2">
    <name type="scientific">marine metagenome</name>
    <dbReference type="NCBI Taxonomy" id="408172"/>
    <lineage>
        <taxon>unclassified sequences</taxon>
        <taxon>metagenomes</taxon>
        <taxon>ecological metagenomes</taxon>
    </lineage>
</organism>
<evidence type="ECO:0000259" key="1">
    <source>
        <dbReference type="Pfam" id="PF12680"/>
    </source>
</evidence>
<protein>
    <recommendedName>
        <fullName evidence="1">SnoaL-like domain-containing protein</fullName>
    </recommendedName>
</protein>
<dbReference type="EMBL" id="UINC01000665">
    <property type="protein sequence ID" value="SUZ59135.1"/>
    <property type="molecule type" value="Genomic_DNA"/>
</dbReference>
<feature type="domain" description="SnoaL-like" evidence="1">
    <location>
        <begin position="67"/>
        <end position="192"/>
    </location>
</feature>
<accession>A0A381NWZ6</accession>
<name>A0A381NWZ6_9ZZZZ</name>
<dbReference type="SUPFAM" id="SSF54427">
    <property type="entry name" value="NTF2-like"/>
    <property type="match status" value="1"/>
</dbReference>
<dbReference type="Pfam" id="PF12680">
    <property type="entry name" value="SnoaL_2"/>
    <property type="match status" value="1"/>
</dbReference>
<dbReference type="InterPro" id="IPR037401">
    <property type="entry name" value="SnoaL-like"/>
</dbReference>
<dbReference type="InterPro" id="IPR032710">
    <property type="entry name" value="NTF2-like_dom_sf"/>
</dbReference>
<gene>
    <name evidence="2" type="ORF">METZ01_LOCUS11989</name>
</gene>
<proteinExistence type="predicted"/>
<dbReference type="AlphaFoldDB" id="A0A381NWZ6"/>
<reference evidence="2" key="1">
    <citation type="submission" date="2018-05" db="EMBL/GenBank/DDBJ databases">
        <authorList>
            <person name="Lanie J.A."/>
            <person name="Ng W.-L."/>
            <person name="Kazmierczak K.M."/>
            <person name="Andrzejewski T.M."/>
            <person name="Davidsen T.M."/>
            <person name="Wayne K.J."/>
            <person name="Tettelin H."/>
            <person name="Glass J.I."/>
            <person name="Rusch D."/>
            <person name="Podicherti R."/>
            <person name="Tsui H.-C.T."/>
            <person name="Winkler M.E."/>
        </authorList>
    </citation>
    <scope>NUCLEOTIDE SEQUENCE</scope>
</reference>